<accession>A0ABY4AVI1</accession>
<feature type="compositionally biased region" description="Basic and acidic residues" evidence="1">
    <location>
        <begin position="146"/>
        <end position="160"/>
    </location>
</feature>
<evidence type="ECO:0000313" key="3">
    <source>
        <dbReference type="Proteomes" id="UP000831304"/>
    </source>
</evidence>
<reference evidence="2 3" key="1">
    <citation type="submission" date="2022-03" db="EMBL/GenBank/DDBJ databases">
        <title>Agromyces sp. isolated from the gut of P. brevitarsis seulensis larvae.</title>
        <authorList>
            <person name="Won M."/>
            <person name="Kwon S.-W."/>
        </authorList>
    </citation>
    <scope>NUCLEOTIDE SEQUENCE [LARGE SCALE GENOMIC DNA]</scope>
    <source>
        <strain evidence="2 3">KACC 16215</strain>
    </source>
</reference>
<evidence type="ECO:0008006" key="4">
    <source>
        <dbReference type="Google" id="ProtNLM"/>
    </source>
</evidence>
<feature type="region of interest" description="Disordered" evidence="1">
    <location>
        <begin position="143"/>
        <end position="170"/>
    </location>
</feature>
<dbReference type="RefSeq" id="WP_243570034.1">
    <property type="nucleotide sequence ID" value="NZ_BAAARD010000002.1"/>
</dbReference>
<evidence type="ECO:0000256" key="1">
    <source>
        <dbReference type="SAM" id="MobiDB-lite"/>
    </source>
</evidence>
<protein>
    <recommendedName>
        <fullName evidence="4">Lipoprotein</fullName>
    </recommendedName>
</protein>
<dbReference type="Proteomes" id="UP000831304">
    <property type="component" value="Chromosome"/>
</dbReference>
<proteinExistence type="predicted"/>
<sequence>MEVPAFSGPWAGEFADAFRQSGSDFEREALRDGSISESEVAEAENLFGNCMKDRGLDFNGFKPGGGFDFGLGGADPDQANAIADECSVSSGVNTVVSLYFAMQRNPQNQDEAEIIAACLVEERAVPAGYTASDYTRDAPEMAFPFTDKDSGEQALERCSKDPLGMVRAER</sequence>
<gene>
    <name evidence="2" type="ORF">MTP13_05230</name>
</gene>
<keyword evidence="3" id="KW-1185">Reference proteome</keyword>
<name>A0ABY4AVI1_9MICO</name>
<organism evidence="2 3">
    <name type="scientific">Agromyces soli</name>
    <dbReference type="NCBI Taxonomy" id="659012"/>
    <lineage>
        <taxon>Bacteria</taxon>
        <taxon>Bacillati</taxon>
        <taxon>Actinomycetota</taxon>
        <taxon>Actinomycetes</taxon>
        <taxon>Micrococcales</taxon>
        <taxon>Microbacteriaceae</taxon>
        <taxon>Agromyces</taxon>
    </lineage>
</organism>
<evidence type="ECO:0000313" key="2">
    <source>
        <dbReference type="EMBL" id="UOE27188.1"/>
    </source>
</evidence>
<dbReference type="EMBL" id="CP094533">
    <property type="protein sequence ID" value="UOE27188.1"/>
    <property type="molecule type" value="Genomic_DNA"/>
</dbReference>